<comment type="subcellular location">
    <subcellularLocation>
        <location evidence="4">Golgi apparatus</location>
    </subcellularLocation>
    <subcellularLocation>
        <location evidence="2">Membrane</location>
        <topology evidence="2">Single-pass membrane protein</topology>
    </subcellularLocation>
    <subcellularLocation>
        <location evidence="3">Mitochondrion</location>
    </subcellularLocation>
</comment>
<keyword evidence="5 11" id="KW-0812">Transmembrane</keyword>
<protein>
    <submittedName>
        <fullName evidence="12">Chromosome 1 open reading frame 43</fullName>
    </submittedName>
</protein>
<reference evidence="12" key="2">
    <citation type="submission" date="2025-09" db="UniProtKB">
        <authorList>
            <consortium name="Ensembl"/>
        </authorList>
    </citation>
    <scope>IDENTIFICATION</scope>
</reference>
<evidence type="ECO:0000313" key="13">
    <source>
        <dbReference type="Proteomes" id="UP000472273"/>
    </source>
</evidence>
<evidence type="ECO:0000256" key="4">
    <source>
        <dbReference type="ARBA" id="ARBA00004555"/>
    </source>
</evidence>
<dbReference type="GO" id="GO:0005829">
    <property type="term" value="C:cytosol"/>
    <property type="evidence" value="ECO:0007669"/>
    <property type="project" value="Ensembl"/>
</dbReference>
<keyword evidence="9 11" id="KW-0472">Membrane</keyword>
<dbReference type="OMA" id="QHAKVNM"/>
<dbReference type="GO" id="GO:0005739">
    <property type="term" value="C:mitochondrion"/>
    <property type="evidence" value="ECO:0007669"/>
    <property type="project" value="UniProtKB-SubCell"/>
</dbReference>
<sequence>MAGSASSASAVSSSASSSSSSSSSPSPSSPAPSSNWLSGVNVVLVMAYGSLVFVLLFIFVKRQIMRFAMKSRRGPHVPVGQHAPKGLKEEIDIRLSRVQDIRYEPRLLLYSDTRMLQLESPRNPFPYNYVYRMKALDAVRDTEIPYSMEGRYPKLLMEKNFQTYLLDLCNSSSSLKGLRKTLIDTLLDGYENARYGTGAFGKVEFLRFQEALNELVTIIKARGESSQRQHQSAAKDLTHSSDLSSPTIQVTYLPTSQKSKRAKHFLELKSFKDNYNTLESTL</sequence>
<dbReference type="InterPro" id="IPR010876">
    <property type="entry name" value="C1orf43"/>
</dbReference>
<keyword evidence="7" id="KW-0333">Golgi apparatus</keyword>
<evidence type="ECO:0000313" key="12">
    <source>
        <dbReference type="Ensembl" id="ENSPTXP00000023956.1"/>
    </source>
</evidence>
<keyword evidence="13" id="KW-1185">Reference proteome</keyword>
<dbReference type="OrthoDB" id="5960253at2759"/>
<evidence type="ECO:0000256" key="10">
    <source>
        <dbReference type="SAM" id="MobiDB-lite"/>
    </source>
</evidence>
<keyword evidence="6 11" id="KW-1133">Transmembrane helix</keyword>
<dbReference type="Ensembl" id="ENSPTXT00000024698.1">
    <property type="protein sequence ID" value="ENSPTXP00000023956.1"/>
    <property type="gene ID" value="ENSPTXG00000016588.1"/>
</dbReference>
<dbReference type="GeneTree" id="ENSGT00510000047366"/>
<comment type="function">
    <text evidence="1">General regulator of phagocytosis. Required to uptake Gram negative bacterium by macrophages.</text>
</comment>
<proteinExistence type="predicted"/>
<dbReference type="GO" id="GO:0006909">
    <property type="term" value="P:phagocytosis"/>
    <property type="evidence" value="ECO:0007669"/>
    <property type="project" value="Ensembl"/>
</dbReference>
<name>A0A670ZM49_PSETE</name>
<dbReference type="GO" id="GO:0016020">
    <property type="term" value="C:membrane"/>
    <property type="evidence" value="ECO:0007669"/>
    <property type="project" value="UniProtKB-SubCell"/>
</dbReference>
<dbReference type="PANTHER" id="PTHR21425">
    <property type="entry name" value="NICE-3"/>
    <property type="match status" value="1"/>
</dbReference>
<evidence type="ECO:0000256" key="8">
    <source>
        <dbReference type="ARBA" id="ARBA00023128"/>
    </source>
</evidence>
<accession>A0A670ZM49</accession>
<dbReference type="PANTHER" id="PTHR21425:SF2">
    <property type="entry name" value="PROTEIN C1ORF43"/>
    <property type="match status" value="1"/>
</dbReference>
<evidence type="ECO:0000256" key="1">
    <source>
        <dbReference type="ARBA" id="ARBA00002620"/>
    </source>
</evidence>
<evidence type="ECO:0000256" key="9">
    <source>
        <dbReference type="ARBA" id="ARBA00023136"/>
    </source>
</evidence>
<evidence type="ECO:0000256" key="2">
    <source>
        <dbReference type="ARBA" id="ARBA00004167"/>
    </source>
</evidence>
<feature type="region of interest" description="Disordered" evidence="10">
    <location>
        <begin position="1"/>
        <end position="33"/>
    </location>
</feature>
<evidence type="ECO:0000256" key="7">
    <source>
        <dbReference type="ARBA" id="ARBA00023034"/>
    </source>
</evidence>
<organism evidence="12 13">
    <name type="scientific">Pseudonaja textilis</name>
    <name type="common">Eastern brown snake</name>
    <dbReference type="NCBI Taxonomy" id="8673"/>
    <lineage>
        <taxon>Eukaryota</taxon>
        <taxon>Metazoa</taxon>
        <taxon>Chordata</taxon>
        <taxon>Craniata</taxon>
        <taxon>Vertebrata</taxon>
        <taxon>Euteleostomi</taxon>
        <taxon>Lepidosauria</taxon>
        <taxon>Squamata</taxon>
        <taxon>Bifurcata</taxon>
        <taxon>Unidentata</taxon>
        <taxon>Episquamata</taxon>
        <taxon>Toxicofera</taxon>
        <taxon>Serpentes</taxon>
        <taxon>Colubroidea</taxon>
        <taxon>Elapidae</taxon>
        <taxon>Hydrophiinae</taxon>
        <taxon>Pseudonaja</taxon>
    </lineage>
</organism>
<dbReference type="AlphaFoldDB" id="A0A670ZM49"/>
<evidence type="ECO:0000256" key="11">
    <source>
        <dbReference type="SAM" id="Phobius"/>
    </source>
</evidence>
<gene>
    <name evidence="12" type="primary">C1orf43</name>
</gene>
<evidence type="ECO:0000256" key="5">
    <source>
        <dbReference type="ARBA" id="ARBA00022692"/>
    </source>
</evidence>
<dbReference type="GO" id="GO:0005794">
    <property type="term" value="C:Golgi apparatus"/>
    <property type="evidence" value="ECO:0007669"/>
    <property type="project" value="UniProtKB-SubCell"/>
</dbReference>
<evidence type="ECO:0000256" key="3">
    <source>
        <dbReference type="ARBA" id="ARBA00004173"/>
    </source>
</evidence>
<keyword evidence="8" id="KW-0496">Mitochondrion</keyword>
<reference evidence="12" key="1">
    <citation type="submission" date="2025-08" db="UniProtKB">
        <authorList>
            <consortium name="Ensembl"/>
        </authorList>
    </citation>
    <scope>IDENTIFICATION</scope>
</reference>
<evidence type="ECO:0000256" key="6">
    <source>
        <dbReference type="ARBA" id="ARBA00022989"/>
    </source>
</evidence>
<dbReference type="Pfam" id="PF07406">
    <property type="entry name" value="NICE-3"/>
    <property type="match status" value="1"/>
</dbReference>
<dbReference type="Proteomes" id="UP000472273">
    <property type="component" value="Unplaced"/>
</dbReference>
<feature type="transmembrane region" description="Helical" evidence="11">
    <location>
        <begin position="40"/>
        <end position="60"/>
    </location>
</feature>